<feature type="binding site" evidence="10">
    <location>
        <position position="69"/>
    </location>
    <ligand>
        <name>Na(+)</name>
        <dbReference type="ChEBI" id="CHEBI:29101"/>
        <note>structural</note>
    </ligand>
</feature>
<evidence type="ECO:0000256" key="10">
    <source>
        <dbReference type="HAMAP-Rule" id="MF_00454"/>
    </source>
</evidence>
<dbReference type="GO" id="GO:0005886">
    <property type="term" value="C:plasma membrane"/>
    <property type="evidence" value="ECO:0007669"/>
    <property type="project" value="UniProtKB-SubCell"/>
</dbReference>
<evidence type="ECO:0000256" key="9">
    <source>
        <dbReference type="ARBA" id="ARBA00049940"/>
    </source>
</evidence>
<reference evidence="11 12" key="1">
    <citation type="submission" date="2018-05" db="EMBL/GenBank/DDBJ databases">
        <title>Genomic Encyclopedia of Type Strains, Phase IV (KMG-IV): sequencing the most valuable type-strain genomes for metagenomic binning, comparative biology and taxonomic classification.</title>
        <authorList>
            <person name="Goeker M."/>
        </authorList>
    </citation>
    <scope>NUCLEOTIDE SEQUENCE [LARGE SCALE GENOMIC DNA]</scope>
    <source>
        <strain evidence="11 12">DSM 18773</strain>
    </source>
</reference>
<keyword evidence="12" id="KW-1185">Reference proteome</keyword>
<evidence type="ECO:0000256" key="1">
    <source>
        <dbReference type="ARBA" id="ARBA00004651"/>
    </source>
</evidence>
<dbReference type="OrthoDB" id="9815830at2"/>
<dbReference type="PANTHER" id="PTHR28259">
    <property type="entry name" value="FLUORIDE EXPORT PROTEIN 1-RELATED"/>
    <property type="match status" value="1"/>
</dbReference>
<evidence type="ECO:0000256" key="3">
    <source>
        <dbReference type="ARBA" id="ARBA00022692"/>
    </source>
</evidence>
<keyword evidence="3 10" id="KW-0812">Transmembrane</keyword>
<evidence type="ECO:0000256" key="5">
    <source>
        <dbReference type="ARBA" id="ARBA00023136"/>
    </source>
</evidence>
<feature type="transmembrane region" description="Helical" evidence="10">
    <location>
        <begin position="91"/>
        <end position="115"/>
    </location>
</feature>
<dbReference type="Proteomes" id="UP000245634">
    <property type="component" value="Unassembled WGS sequence"/>
</dbReference>
<dbReference type="GO" id="GO:0062054">
    <property type="term" value="F:fluoride channel activity"/>
    <property type="evidence" value="ECO:0007669"/>
    <property type="project" value="UniProtKB-UniRule"/>
</dbReference>
<protein>
    <recommendedName>
        <fullName evidence="10">Fluoride-specific ion channel FluC</fullName>
    </recommendedName>
</protein>
<keyword evidence="10" id="KW-0406">Ion transport</keyword>
<dbReference type="Pfam" id="PF02537">
    <property type="entry name" value="CRCB"/>
    <property type="match status" value="1"/>
</dbReference>
<dbReference type="EMBL" id="QGGL01000021">
    <property type="protein sequence ID" value="PWK05986.1"/>
    <property type="molecule type" value="Genomic_DNA"/>
</dbReference>
<evidence type="ECO:0000256" key="6">
    <source>
        <dbReference type="ARBA" id="ARBA00023303"/>
    </source>
</evidence>
<keyword evidence="5 10" id="KW-0472">Membrane</keyword>
<dbReference type="HAMAP" id="MF_00454">
    <property type="entry name" value="FluC"/>
    <property type="match status" value="1"/>
</dbReference>
<keyword evidence="6 10" id="KW-0407">Ion channel</keyword>
<evidence type="ECO:0000256" key="2">
    <source>
        <dbReference type="ARBA" id="ARBA00022475"/>
    </source>
</evidence>
<comment type="catalytic activity">
    <reaction evidence="8">
        <text>fluoride(in) = fluoride(out)</text>
        <dbReference type="Rhea" id="RHEA:76159"/>
        <dbReference type="ChEBI" id="CHEBI:17051"/>
    </reaction>
    <physiologicalReaction direction="left-to-right" evidence="8">
        <dbReference type="Rhea" id="RHEA:76160"/>
    </physiologicalReaction>
</comment>
<dbReference type="AlphaFoldDB" id="A0A316D3V6"/>
<keyword evidence="10" id="KW-0813">Transport</keyword>
<comment type="function">
    <text evidence="9 10">Fluoride-specific ion channel. Important for reducing fluoride concentration in the cell, thus reducing its toxicity.</text>
</comment>
<evidence type="ECO:0000256" key="4">
    <source>
        <dbReference type="ARBA" id="ARBA00022989"/>
    </source>
</evidence>
<feature type="transmembrane region" description="Helical" evidence="10">
    <location>
        <begin position="31"/>
        <end position="53"/>
    </location>
</feature>
<sequence>MEFLWVLLGGCIGAPLRFGVGRFVSKKWQGAFPLGTFLINIIGSFCLGLLYGAQTSQSVWLLLGTGVLGAFTTFSTFGVETVGLLEKKRVALALSYVLLSALVGILGAYLGQAWYTGRT</sequence>
<keyword evidence="2 10" id="KW-1003">Cell membrane</keyword>
<proteinExistence type="inferred from homology"/>
<evidence type="ECO:0000313" key="11">
    <source>
        <dbReference type="EMBL" id="PWK05986.1"/>
    </source>
</evidence>
<evidence type="ECO:0000256" key="8">
    <source>
        <dbReference type="ARBA" id="ARBA00035585"/>
    </source>
</evidence>
<feature type="binding site" evidence="10">
    <location>
        <position position="72"/>
    </location>
    <ligand>
        <name>Na(+)</name>
        <dbReference type="ChEBI" id="CHEBI:29101"/>
        <note>structural</note>
    </ligand>
</feature>
<dbReference type="RefSeq" id="WP_109690972.1">
    <property type="nucleotide sequence ID" value="NZ_QGGL01000021.1"/>
</dbReference>
<feature type="transmembrane region" description="Helical" evidence="10">
    <location>
        <begin position="6"/>
        <end position="24"/>
    </location>
</feature>
<comment type="activity regulation">
    <text evidence="10">Na(+) is not transported, but it plays an essential structural role and its presence is essential for fluoride channel function.</text>
</comment>
<evidence type="ECO:0000256" key="7">
    <source>
        <dbReference type="ARBA" id="ARBA00035120"/>
    </source>
</evidence>
<comment type="similarity">
    <text evidence="7 10">Belongs to the fluoride channel Fluc/FEX (TC 1.A.43) family.</text>
</comment>
<keyword evidence="10" id="KW-0479">Metal-binding</keyword>
<dbReference type="PANTHER" id="PTHR28259:SF1">
    <property type="entry name" value="FLUORIDE EXPORT PROTEIN 1-RELATED"/>
    <property type="match status" value="1"/>
</dbReference>
<organism evidence="11 12">
    <name type="scientific">Tumebacillus permanentifrigoris</name>
    <dbReference type="NCBI Taxonomy" id="378543"/>
    <lineage>
        <taxon>Bacteria</taxon>
        <taxon>Bacillati</taxon>
        <taxon>Bacillota</taxon>
        <taxon>Bacilli</taxon>
        <taxon>Bacillales</taxon>
        <taxon>Alicyclobacillaceae</taxon>
        <taxon>Tumebacillus</taxon>
    </lineage>
</organism>
<keyword evidence="4 10" id="KW-1133">Transmembrane helix</keyword>
<comment type="caution">
    <text evidence="11">The sequence shown here is derived from an EMBL/GenBank/DDBJ whole genome shotgun (WGS) entry which is preliminary data.</text>
</comment>
<comment type="subcellular location">
    <subcellularLocation>
        <location evidence="1 10">Cell membrane</location>
        <topology evidence="1 10">Multi-pass membrane protein</topology>
    </subcellularLocation>
</comment>
<dbReference type="GO" id="GO:0140114">
    <property type="term" value="P:cellular detoxification of fluoride"/>
    <property type="evidence" value="ECO:0007669"/>
    <property type="project" value="UniProtKB-UniRule"/>
</dbReference>
<evidence type="ECO:0000313" key="12">
    <source>
        <dbReference type="Proteomes" id="UP000245634"/>
    </source>
</evidence>
<gene>
    <name evidence="10" type="primary">fluC</name>
    <name evidence="10" type="synonym">crcB</name>
    <name evidence="11" type="ORF">C7459_12149</name>
</gene>
<keyword evidence="10" id="KW-0915">Sodium</keyword>
<dbReference type="GO" id="GO:0046872">
    <property type="term" value="F:metal ion binding"/>
    <property type="evidence" value="ECO:0007669"/>
    <property type="project" value="UniProtKB-KW"/>
</dbReference>
<feature type="transmembrane region" description="Helical" evidence="10">
    <location>
        <begin position="59"/>
        <end position="79"/>
    </location>
</feature>
<accession>A0A316D3V6</accession>
<dbReference type="NCBIfam" id="TIGR00494">
    <property type="entry name" value="crcB"/>
    <property type="match status" value="1"/>
</dbReference>
<dbReference type="InterPro" id="IPR003691">
    <property type="entry name" value="FluC"/>
</dbReference>
<name>A0A316D3V6_9BACL</name>